<protein>
    <submittedName>
        <fullName evidence="3">Glycosyltransferase involved in cell wall biosynthesis</fullName>
    </submittedName>
</protein>
<dbReference type="RefSeq" id="WP_167960977.1">
    <property type="nucleotide sequence ID" value="NZ_JAATJJ010000001.1"/>
</dbReference>
<evidence type="ECO:0000259" key="2">
    <source>
        <dbReference type="Pfam" id="PF13439"/>
    </source>
</evidence>
<keyword evidence="4" id="KW-1185">Reference proteome</keyword>
<dbReference type="AlphaFoldDB" id="A0A846QMR2"/>
<dbReference type="PANTHER" id="PTHR12526">
    <property type="entry name" value="GLYCOSYLTRANSFERASE"/>
    <property type="match status" value="1"/>
</dbReference>
<dbReference type="Gene3D" id="3.40.50.2000">
    <property type="entry name" value="Glycogen Phosphorylase B"/>
    <property type="match status" value="2"/>
</dbReference>
<dbReference type="EMBL" id="JAATJJ010000001">
    <property type="protein sequence ID" value="NJB70296.1"/>
    <property type="molecule type" value="Genomic_DNA"/>
</dbReference>
<organism evidence="3 4">
    <name type="scientific">Saonia flava</name>
    <dbReference type="NCBI Taxonomy" id="523696"/>
    <lineage>
        <taxon>Bacteria</taxon>
        <taxon>Pseudomonadati</taxon>
        <taxon>Bacteroidota</taxon>
        <taxon>Flavobacteriia</taxon>
        <taxon>Flavobacteriales</taxon>
        <taxon>Flavobacteriaceae</taxon>
        <taxon>Saonia</taxon>
    </lineage>
</organism>
<accession>A0A846QMR2</accession>
<dbReference type="InterPro" id="IPR028098">
    <property type="entry name" value="Glyco_trans_4-like_N"/>
</dbReference>
<feature type="domain" description="Glycosyltransferase subfamily 4-like N-terminal" evidence="2">
    <location>
        <begin position="24"/>
        <end position="184"/>
    </location>
</feature>
<evidence type="ECO:0000259" key="1">
    <source>
        <dbReference type="Pfam" id="PF00534"/>
    </source>
</evidence>
<reference evidence="3 4" key="1">
    <citation type="submission" date="2020-03" db="EMBL/GenBank/DDBJ databases">
        <title>Genomic Encyclopedia of Type Strains, Phase IV (KMG-IV): sequencing the most valuable type-strain genomes for metagenomic binning, comparative biology and taxonomic classification.</title>
        <authorList>
            <person name="Goeker M."/>
        </authorList>
    </citation>
    <scope>NUCLEOTIDE SEQUENCE [LARGE SCALE GENOMIC DNA]</scope>
    <source>
        <strain evidence="3 4">DSM 29762</strain>
    </source>
</reference>
<dbReference type="GO" id="GO:0016757">
    <property type="term" value="F:glycosyltransferase activity"/>
    <property type="evidence" value="ECO:0007669"/>
    <property type="project" value="InterPro"/>
</dbReference>
<proteinExistence type="predicted"/>
<gene>
    <name evidence="3" type="ORF">GGR42_000758</name>
</gene>
<dbReference type="SUPFAM" id="SSF53756">
    <property type="entry name" value="UDP-Glycosyltransferase/glycogen phosphorylase"/>
    <property type="match status" value="1"/>
</dbReference>
<dbReference type="Pfam" id="PF13439">
    <property type="entry name" value="Glyco_transf_4"/>
    <property type="match status" value="1"/>
</dbReference>
<name>A0A846QMR2_9FLAO</name>
<comment type="caution">
    <text evidence="3">The sequence shown here is derived from an EMBL/GenBank/DDBJ whole genome shotgun (WGS) entry which is preliminary data.</text>
</comment>
<dbReference type="Proteomes" id="UP000590442">
    <property type="component" value="Unassembled WGS sequence"/>
</dbReference>
<dbReference type="PANTHER" id="PTHR12526:SF630">
    <property type="entry name" value="GLYCOSYLTRANSFERASE"/>
    <property type="match status" value="1"/>
</dbReference>
<evidence type="ECO:0000313" key="4">
    <source>
        <dbReference type="Proteomes" id="UP000590442"/>
    </source>
</evidence>
<evidence type="ECO:0000313" key="3">
    <source>
        <dbReference type="EMBL" id="NJB70296.1"/>
    </source>
</evidence>
<dbReference type="Pfam" id="PF00534">
    <property type="entry name" value="Glycos_transf_1"/>
    <property type="match status" value="1"/>
</dbReference>
<sequence>MLHNVVEKSNIMKVLQVINSLSSGGAEKLLTDLCIAYLKQGVDVELALLNGQQTKFMERLIKIRPDIKIHVLGEGKDMYSPWHIFKLRKLLNQYDIVHVHLFPSFYWVGFASFLGKVPAKLFYTEHNTTNRRRDHPLLKYIDKIIYKRYTKIISISDAVHKNLREHLGKQKEKVFQINNGIDLKEVGMAQPYSKTELGFNESTNILMQVSSFTPQKDQKTLIQSLKHLPKTTHLILVGDGPSKKDNEKLVSSLNLSERVHFYGLRGDVPRLLKTVDVVVLSSNFEGLSLSCVEGLASGKPFIASDVPGLTEVVQGHGILFHKGDYESLAMSVTKILEDEGAYSEVVTKCMERSKNFDIQDMVTGYLQLYKNVI</sequence>
<dbReference type="InterPro" id="IPR001296">
    <property type="entry name" value="Glyco_trans_1"/>
</dbReference>
<feature type="domain" description="Glycosyl transferase family 1" evidence="1">
    <location>
        <begin position="195"/>
        <end position="344"/>
    </location>
</feature>
<keyword evidence="3" id="KW-0808">Transferase</keyword>